<accession>A0A1I0DM33</accession>
<dbReference type="RefSeq" id="WP_092352942.1">
    <property type="nucleotide sequence ID" value="NZ_CAJTPY010000122.1"/>
</dbReference>
<evidence type="ECO:0000256" key="1">
    <source>
        <dbReference type="SAM" id="Phobius"/>
    </source>
</evidence>
<evidence type="ECO:0000313" key="2">
    <source>
        <dbReference type="EMBL" id="SET33172.1"/>
    </source>
</evidence>
<organism evidence="2 3">
    <name type="scientific">Thomasclavelia cocleata</name>
    <dbReference type="NCBI Taxonomy" id="69824"/>
    <lineage>
        <taxon>Bacteria</taxon>
        <taxon>Bacillati</taxon>
        <taxon>Bacillota</taxon>
        <taxon>Erysipelotrichia</taxon>
        <taxon>Erysipelotrichales</taxon>
        <taxon>Coprobacillaceae</taxon>
        <taxon>Thomasclavelia</taxon>
    </lineage>
</organism>
<dbReference type="Proteomes" id="UP000198558">
    <property type="component" value="Unassembled WGS sequence"/>
</dbReference>
<proteinExistence type="predicted"/>
<feature type="transmembrane region" description="Helical" evidence="1">
    <location>
        <begin position="61"/>
        <end position="83"/>
    </location>
</feature>
<dbReference type="AlphaFoldDB" id="A0A1I0DM33"/>
<dbReference type="GeneID" id="78287934"/>
<keyword evidence="3" id="KW-1185">Reference proteome</keyword>
<name>A0A1I0DM33_9FIRM</name>
<keyword evidence="1" id="KW-0812">Transmembrane</keyword>
<reference evidence="3" key="1">
    <citation type="submission" date="2016-10" db="EMBL/GenBank/DDBJ databases">
        <authorList>
            <person name="Varghese N."/>
            <person name="Submissions S."/>
        </authorList>
    </citation>
    <scope>NUCLEOTIDE SEQUENCE [LARGE SCALE GENOMIC DNA]</scope>
    <source>
        <strain evidence="3">DSM 1551</strain>
    </source>
</reference>
<sequence>MNKDKILKFNKYFDPISFIYIVLVYNNKSNKYIFYCFIVFYIIEKLILLWYLKDNDSKKKLIFHSLIALAYIVGLIYVLITFARLI</sequence>
<protein>
    <submittedName>
        <fullName evidence="2">Uncharacterized protein</fullName>
    </submittedName>
</protein>
<keyword evidence="1" id="KW-1133">Transmembrane helix</keyword>
<gene>
    <name evidence="2" type="ORF">SAMN04489758_10699</name>
</gene>
<feature type="transmembrane region" description="Helical" evidence="1">
    <location>
        <begin position="32"/>
        <end position="52"/>
    </location>
</feature>
<dbReference type="EMBL" id="FOIN01000006">
    <property type="protein sequence ID" value="SET33172.1"/>
    <property type="molecule type" value="Genomic_DNA"/>
</dbReference>
<keyword evidence="1" id="KW-0472">Membrane</keyword>
<evidence type="ECO:0000313" key="3">
    <source>
        <dbReference type="Proteomes" id="UP000198558"/>
    </source>
</evidence>